<feature type="coiled-coil region" evidence="1">
    <location>
        <begin position="250"/>
        <end position="449"/>
    </location>
</feature>
<feature type="compositionally biased region" description="Polar residues" evidence="2">
    <location>
        <begin position="28"/>
        <end position="38"/>
    </location>
</feature>
<keyword evidence="4" id="KW-1185">Reference proteome</keyword>
<organism evidence="3 4">
    <name type="scientific">Aedes albopictus</name>
    <name type="common">Asian tiger mosquito</name>
    <name type="synonym">Stegomyia albopicta</name>
    <dbReference type="NCBI Taxonomy" id="7160"/>
    <lineage>
        <taxon>Eukaryota</taxon>
        <taxon>Metazoa</taxon>
        <taxon>Ecdysozoa</taxon>
        <taxon>Arthropoda</taxon>
        <taxon>Hexapoda</taxon>
        <taxon>Insecta</taxon>
        <taxon>Pterygota</taxon>
        <taxon>Neoptera</taxon>
        <taxon>Endopterygota</taxon>
        <taxon>Diptera</taxon>
        <taxon>Nematocera</taxon>
        <taxon>Culicoidea</taxon>
        <taxon>Culicidae</taxon>
        <taxon>Culicinae</taxon>
        <taxon>Aedini</taxon>
        <taxon>Aedes</taxon>
        <taxon>Stegomyia</taxon>
    </lineage>
</organism>
<feature type="compositionally biased region" description="Polar residues" evidence="2">
    <location>
        <begin position="67"/>
        <end position="80"/>
    </location>
</feature>
<evidence type="ECO:0000313" key="4">
    <source>
        <dbReference type="Proteomes" id="UP000069940"/>
    </source>
</evidence>
<name>A0ABM1YQR3_AEDAL</name>
<feature type="compositionally biased region" description="Low complexity" evidence="2">
    <location>
        <begin position="39"/>
        <end position="49"/>
    </location>
</feature>
<dbReference type="Proteomes" id="UP000069940">
    <property type="component" value="Unassembled WGS sequence"/>
</dbReference>
<feature type="region of interest" description="Disordered" evidence="2">
    <location>
        <begin position="1"/>
        <end position="80"/>
    </location>
</feature>
<feature type="compositionally biased region" description="Basic and acidic residues" evidence="2">
    <location>
        <begin position="118"/>
        <end position="137"/>
    </location>
</feature>
<reference evidence="3" key="2">
    <citation type="submission" date="2025-05" db="UniProtKB">
        <authorList>
            <consortium name="EnsemblMetazoa"/>
        </authorList>
    </citation>
    <scope>IDENTIFICATION</scope>
    <source>
        <strain evidence="3">Foshan</strain>
    </source>
</reference>
<protein>
    <submittedName>
        <fullName evidence="3">Uncharacterized protein</fullName>
    </submittedName>
</protein>
<sequence>MSASKTEPKVMKKQIQSKIESGVPKKPSTLTLIKSRQPSTLSRASSRQSSSDKKPLNAPSSKGHPRPNTSFTSTRIPQTSKINLAIADRVQQGVHRLGKLPSYLRSNNRPATASSKLRQTESETKRKQEPSKEDKEVAKRVLELQGERHQKFKNNLAAQFGQYATSKKMLDGLEQKPSRLDTTGEEPNVSSVGRPTNLEQAIAKICTEMDQNELGDTVMEEVCPPPCEGHRSAGDAALQEAATIGKRMELEELCEKMRQFQKKCEQHEADSKVKQERIVELEMELAGKCEAMEKLQNHIENAKLISSSRVSITQDNIKELNQSLKNVRLELLQKCDDLVRSDNKVFVLNARVDELKRIMSELEEEHGNRIFELTEKEAKQQTELDVVNRRCEELTQQLTNAKEEATAKDSLNIETETEDPIKSTLALELEAKRTEIATLRKETQKLRYENDRLSSAKKRDDVLFDIRKKLLQSIEGSKEAFKAQCDELSSFEGDAEADKEHTRTRNVLFKTMAEKQRRCCREQQIISELGQNSQKCKAVRNSLLHMVKRYKKENRQMREIIRMQCGDTVLVEPFEEPIKDDRSLLKREMVDCMYQLFPAVPVCELANEDYQDGKEKIVSKVIYNQEILSEHERGEKTQAN</sequence>
<evidence type="ECO:0000256" key="2">
    <source>
        <dbReference type="SAM" id="MobiDB-lite"/>
    </source>
</evidence>
<feature type="compositionally biased region" description="Basic and acidic residues" evidence="2">
    <location>
        <begin position="1"/>
        <end position="10"/>
    </location>
</feature>
<dbReference type="GeneID" id="109431549"/>
<dbReference type="EnsemblMetazoa" id="AALFPA23_011316.R16018">
    <property type="protein sequence ID" value="AALFPA23_011316.P16018"/>
    <property type="gene ID" value="AALFPA23_011316"/>
</dbReference>
<proteinExistence type="predicted"/>
<evidence type="ECO:0000313" key="3">
    <source>
        <dbReference type="EnsemblMetazoa" id="AALFPA23_011316.P16018"/>
    </source>
</evidence>
<feature type="region of interest" description="Disordered" evidence="2">
    <location>
        <begin position="97"/>
        <end position="137"/>
    </location>
</feature>
<keyword evidence="1" id="KW-0175">Coiled coil</keyword>
<dbReference type="RefSeq" id="XP_019563325.3">
    <property type="nucleotide sequence ID" value="XM_019707780.3"/>
</dbReference>
<reference evidence="4" key="1">
    <citation type="journal article" date="2015" name="Proc. Natl. Acad. Sci. U.S.A.">
        <title>Genome sequence of the Asian Tiger mosquito, Aedes albopictus, reveals insights into its biology, genetics, and evolution.</title>
        <authorList>
            <person name="Chen X.G."/>
            <person name="Jiang X."/>
            <person name="Gu J."/>
            <person name="Xu M."/>
            <person name="Wu Y."/>
            <person name="Deng Y."/>
            <person name="Zhang C."/>
            <person name="Bonizzoni M."/>
            <person name="Dermauw W."/>
            <person name="Vontas J."/>
            <person name="Armbruster P."/>
            <person name="Huang X."/>
            <person name="Yang Y."/>
            <person name="Zhang H."/>
            <person name="He W."/>
            <person name="Peng H."/>
            <person name="Liu Y."/>
            <person name="Wu K."/>
            <person name="Chen J."/>
            <person name="Lirakis M."/>
            <person name="Topalis P."/>
            <person name="Van Leeuwen T."/>
            <person name="Hall A.B."/>
            <person name="Jiang X."/>
            <person name="Thorpe C."/>
            <person name="Mueller R.L."/>
            <person name="Sun C."/>
            <person name="Waterhouse R.M."/>
            <person name="Yan G."/>
            <person name="Tu Z.J."/>
            <person name="Fang X."/>
            <person name="James A.A."/>
        </authorList>
    </citation>
    <scope>NUCLEOTIDE SEQUENCE [LARGE SCALE GENOMIC DNA]</scope>
    <source>
        <strain evidence="4">Foshan</strain>
    </source>
</reference>
<feature type="compositionally biased region" description="Polar residues" evidence="2">
    <location>
        <begin position="104"/>
        <end position="117"/>
    </location>
</feature>
<evidence type="ECO:0000256" key="1">
    <source>
        <dbReference type="SAM" id="Coils"/>
    </source>
</evidence>
<accession>A0ABM1YQR3</accession>